<accession>A0A9P5YX36</accession>
<evidence type="ECO:0000256" key="3">
    <source>
        <dbReference type="ARBA" id="ARBA00022833"/>
    </source>
</evidence>
<evidence type="ECO:0000256" key="4">
    <source>
        <dbReference type="PROSITE-ProRule" id="PRU00134"/>
    </source>
</evidence>
<keyword evidence="7" id="KW-1185">Reference proteome</keyword>
<dbReference type="GO" id="GO:0008270">
    <property type="term" value="F:zinc ion binding"/>
    <property type="evidence" value="ECO:0007669"/>
    <property type="project" value="UniProtKB-KW"/>
</dbReference>
<name>A0A9P5YX36_9AGAR</name>
<feature type="domain" description="MYND-type" evidence="5">
    <location>
        <begin position="6"/>
        <end position="42"/>
    </location>
</feature>
<sequence length="190" mass="21353">MAKLNCAVCAHQAAHQCAACRQVAYCGQDHQRQAWKKHKKMCKILQTIQQGEPAPDQTTYCGLCGDADGPLRTTLCCGKTICADYGKYVPFSYSKDSCSRNHDRYTTCCYHFNEKHTGNWKTCKKCASAHEAEARVWYGTNAFNFMGEILPNPPSFVPHTCKRCSRTIKMNCEGIARLPNGAMLCEQCKY</sequence>
<comment type="caution">
    <text evidence="6">The sequence shown here is derived from an EMBL/GenBank/DDBJ whole genome shotgun (WGS) entry which is preliminary data.</text>
</comment>
<dbReference type="PROSITE" id="PS50865">
    <property type="entry name" value="ZF_MYND_2"/>
    <property type="match status" value="1"/>
</dbReference>
<protein>
    <recommendedName>
        <fullName evidence="5">MYND-type domain-containing protein</fullName>
    </recommendedName>
</protein>
<gene>
    <name evidence="6" type="ORF">BDN70DRAFT_881955</name>
</gene>
<dbReference type="OrthoDB" id="2212237at2759"/>
<dbReference type="Pfam" id="PF01753">
    <property type="entry name" value="zf-MYND"/>
    <property type="match status" value="1"/>
</dbReference>
<dbReference type="PROSITE" id="PS01360">
    <property type="entry name" value="ZF_MYND_1"/>
    <property type="match status" value="1"/>
</dbReference>
<evidence type="ECO:0000256" key="1">
    <source>
        <dbReference type="ARBA" id="ARBA00022723"/>
    </source>
</evidence>
<keyword evidence="1" id="KW-0479">Metal-binding</keyword>
<keyword evidence="3" id="KW-0862">Zinc</keyword>
<dbReference type="Proteomes" id="UP000807469">
    <property type="component" value="Unassembled WGS sequence"/>
</dbReference>
<evidence type="ECO:0000259" key="5">
    <source>
        <dbReference type="PROSITE" id="PS50865"/>
    </source>
</evidence>
<evidence type="ECO:0000313" key="6">
    <source>
        <dbReference type="EMBL" id="KAF9476771.1"/>
    </source>
</evidence>
<dbReference type="EMBL" id="MU155282">
    <property type="protein sequence ID" value="KAF9476771.1"/>
    <property type="molecule type" value="Genomic_DNA"/>
</dbReference>
<dbReference type="SUPFAM" id="SSF144232">
    <property type="entry name" value="HIT/MYND zinc finger-like"/>
    <property type="match status" value="1"/>
</dbReference>
<dbReference type="InterPro" id="IPR002893">
    <property type="entry name" value="Znf_MYND"/>
</dbReference>
<reference evidence="6" key="1">
    <citation type="submission" date="2020-11" db="EMBL/GenBank/DDBJ databases">
        <authorList>
            <consortium name="DOE Joint Genome Institute"/>
            <person name="Ahrendt S."/>
            <person name="Riley R."/>
            <person name="Andreopoulos W."/>
            <person name="Labutti K."/>
            <person name="Pangilinan J."/>
            <person name="Ruiz-Duenas F.J."/>
            <person name="Barrasa J.M."/>
            <person name="Sanchez-Garcia M."/>
            <person name="Camarero S."/>
            <person name="Miyauchi S."/>
            <person name="Serrano A."/>
            <person name="Linde D."/>
            <person name="Babiker R."/>
            <person name="Drula E."/>
            <person name="Ayuso-Fernandez I."/>
            <person name="Pacheco R."/>
            <person name="Padilla G."/>
            <person name="Ferreira P."/>
            <person name="Barriuso J."/>
            <person name="Kellner H."/>
            <person name="Castanera R."/>
            <person name="Alfaro M."/>
            <person name="Ramirez L."/>
            <person name="Pisabarro A.G."/>
            <person name="Kuo A."/>
            <person name="Tritt A."/>
            <person name="Lipzen A."/>
            <person name="He G."/>
            <person name="Yan M."/>
            <person name="Ng V."/>
            <person name="Cullen D."/>
            <person name="Martin F."/>
            <person name="Rosso M.-N."/>
            <person name="Henrissat B."/>
            <person name="Hibbett D."/>
            <person name="Martinez A.T."/>
            <person name="Grigoriev I.V."/>
        </authorList>
    </citation>
    <scope>NUCLEOTIDE SEQUENCE</scope>
    <source>
        <strain evidence="6">CIRM-BRFM 674</strain>
    </source>
</reference>
<evidence type="ECO:0000313" key="7">
    <source>
        <dbReference type="Proteomes" id="UP000807469"/>
    </source>
</evidence>
<proteinExistence type="predicted"/>
<dbReference type="AlphaFoldDB" id="A0A9P5YX36"/>
<organism evidence="6 7">
    <name type="scientific">Pholiota conissans</name>
    <dbReference type="NCBI Taxonomy" id="109636"/>
    <lineage>
        <taxon>Eukaryota</taxon>
        <taxon>Fungi</taxon>
        <taxon>Dikarya</taxon>
        <taxon>Basidiomycota</taxon>
        <taxon>Agaricomycotina</taxon>
        <taxon>Agaricomycetes</taxon>
        <taxon>Agaricomycetidae</taxon>
        <taxon>Agaricales</taxon>
        <taxon>Agaricineae</taxon>
        <taxon>Strophariaceae</taxon>
        <taxon>Pholiota</taxon>
    </lineage>
</organism>
<evidence type="ECO:0000256" key="2">
    <source>
        <dbReference type="ARBA" id="ARBA00022771"/>
    </source>
</evidence>
<keyword evidence="2 4" id="KW-0863">Zinc-finger</keyword>
<dbReference type="Gene3D" id="6.10.140.2220">
    <property type="match status" value="1"/>
</dbReference>